<sequence>MWLNAAAVRVAADKELVPKHPVNFAIGLDLEDGRNRCEGLNKERKAQLGLAMYELGMSYLNSWGVEKDERMAMTCFDLGSRLGDPDAMYELAGLWCRNGPGHRKDLHKASALYREAADRGISTVGNSWIYKEKYLRPKDEDNRQCADHTTTAKMRSFFSRRRKPSSN</sequence>
<evidence type="ECO:0000313" key="2">
    <source>
        <dbReference type="Proteomes" id="UP001433508"/>
    </source>
</evidence>
<dbReference type="Proteomes" id="UP001433508">
    <property type="component" value="Unassembled WGS sequence"/>
</dbReference>
<organism evidence="1 2">
    <name type="scientific">Lipomyces kononenkoae</name>
    <name type="common">Yeast</name>
    <dbReference type="NCBI Taxonomy" id="34357"/>
    <lineage>
        <taxon>Eukaryota</taxon>
        <taxon>Fungi</taxon>
        <taxon>Dikarya</taxon>
        <taxon>Ascomycota</taxon>
        <taxon>Saccharomycotina</taxon>
        <taxon>Lipomycetes</taxon>
        <taxon>Lipomycetales</taxon>
        <taxon>Lipomycetaceae</taxon>
        <taxon>Lipomyces</taxon>
    </lineage>
</organism>
<reference evidence="2" key="1">
    <citation type="journal article" date="2024" name="Front. Bioeng. Biotechnol.">
        <title>Genome-scale model development and genomic sequencing of the oleaginous clade Lipomyces.</title>
        <authorList>
            <person name="Czajka J.J."/>
            <person name="Han Y."/>
            <person name="Kim J."/>
            <person name="Mondo S.J."/>
            <person name="Hofstad B.A."/>
            <person name="Robles A."/>
            <person name="Haridas S."/>
            <person name="Riley R."/>
            <person name="LaButti K."/>
            <person name="Pangilinan J."/>
            <person name="Andreopoulos W."/>
            <person name="Lipzen A."/>
            <person name="Yan J."/>
            <person name="Wang M."/>
            <person name="Ng V."/>
            <person name="Grigoriev I.V."/>
            <person name="Spatafora J.W."/>
            <person name="Magnuson J.K."/>
            <person name="Baker S.E."/>
            <person name="Pomraning K.R."/>
        </authorList>
    </citation>
    <scope>NUCLEOTIDE SEQUENCE [LARGE SCALE GENOMIC DNA]</scope>
    <source>
        <strain evidence="2">CBS 7786</strain>
    </source>
</reference>
<name>A0ACC3T9M8_LIPKO</name>
<proteinExistence type="predicted"/>
<gene>
    <name evidence="1" type="ORF">V1525DRAFT_336514</name>
</gene>
<evidence type="ECO:0000313" key="1">
    <source>
        <dbReference type="EMBL" id="KAK9240634.1"/>
    </source>
</evidence>
<dbReference type="EMBL" id="MU971338">
    <property type="protein sequence ID" value="KAK9240634.1"/>
    <property type="molecule type" value="Genomic_DNA"/>
</dbReference>
<accession>A0ACC3T9M8</accession>
<protein>
    <submittedName>
        <fullName evidence="1">Uncharacterized protein</fullName>
    </submittedName>
</protein>
<comment type="caution">
    <text evidence="1">The sequence shown here is derived from an EMBL/GenBank/DDBJ whole genome shotgun (WGS) entry which is preliminary data.</text>
</comment>
<keyword evidence="2" id="KW-1185">Reference proteome</keyword>